<accession>A0A371NTV5</accession>
<sequence>MGIDGYVLTGLLPQIAGDLHVPEAAAGQLMSVFALTSAIVGPVLGALTGRFERKATIAISLAVFVVGNLIVGLAPTYAWAMSGRVISAVGGALLSAVVAAYVIAITPPERRGWALSVVMGGFLAATALGVPVGLLLGEQDWRIPLFIVAGIGTVALLGILAFVPTLRLPALPLRETLRPLTRGPILTALLVPVGLMGASYLCFTYAALIIGPRTGLGLAMVGVLFGYGVFSFFGNMFAGREIDRNGPDRVITTIIIALIGFMLLGTAGLALPGVWGIVSILVWFFGTATFNGGSGVSLQSRLAMMAPDSVALVVALNTSGMMLGSAIGSAAGGAALAAGLPADMLIPLASVFLVMSLVVHLLLIRRGDKKPVL</sequence>
<keyword evidence="2" id="KW-1003">Cell membrane</keyword>
<evidence type="ECO:0000313" key="9">
    <source>
        <dbReference type="Proteomes" id="UP000262172"/>
    </source>
</evidence>
<keyword evidence="4 6" id="KW-1133">Transmembrane helix</keyword>
<evidence type="ECO:0000256" key="2">
    <source>
        <dbReference type="ARBA" id="ARBA00022475"/>
    </source>
</evidence>
<dbReference type="InterPro" id="IPR011701">
    <property type="entry name" value="MFS"/>
</dbReference>
<evidence type="ECO:0000313" key="8">
    <source>
        <dbReference type="EMBL" id="REJ05735.1"/>
    </source>
</evidence>
<feature type="transmembrane region" description="Helical" evidence="6">
    <location>
        <begin position="143"/>
        <end position="164"/>
    </location>
</feature>
<dbReference type="InterPro" id="IPR050189">
    <property type="entry name" value="MFS_Efflux_Transporters"/>
</dbReference>
<dbReference type="OrthoDB" id="2810795at2"/>
<keyword evidence="5 6" id="KW-0472">Membrane</keyword>
<dbReference type="PROSITE" id="PS50850">
    <property type="entry name" value="MFS"/>
    <property type="match status" value="1"/>
</dbReference>
<evidence type="ECO:0000256" key="3">
    <source>
        <dbReference type="ARBA" id="ARBA00022692"/>
    </source>
</evidence>
<evidence type="ECO:0000256" key="6">
    <source>
        <dbReference type="SAM" id="Phobius"/>
    </source>
</evidence>
<dbReference type="GO" id="GO:0005886">
    <property type="term" value="C:plasma membrane"/>
    <property type="evidence" value="ECO:0007669"/>
    <property type="project" value="UniProtKB-SubCell"/>
</dbReference>
<feature type="transmembrane region" description="Helical" evidence="6">
    <location>
        <begin position="216"/>
        <end position="238"/>
    </location>
</feature>
<evidence type="ECO:0000256" key="1">
    <source>
        <dbReference type="ARBA" id="ARBA00004651"/>
    </source>
</evidence>
<feature type="transmembrane region" description="Helical" evidence="6">
    <location>
        <begin position="29"/>
        <end position="48"/>
    </location>
</feature>
<name>A0A371NTV5_9MICO</name>
<feature type="transmembrane region" description="Helical" evidence="6">
    <location>
        <begin position="113"/>
        <end position="137"/>
    </location>
</feature>
<evidence type="ECO:0000259" key="7">
    <source>
        <dbReference type="PROSITE" id="PS50850"/>
    </source>
</evidence>
<dbReference type="GO" id="GO:0022857">
    <property type="term" value="F:transmembrane transporter activity"/>
    <property type="evidence" value="ECO:0007669"/>
    <property type="project" value="InterPro"/>
</dbReference>
<gene>
    <name evidence="8" type="ORF">DY023_08900</name>
</gene>
<protein>
    <submittedName>
        <fullName evidence="8">MFS transporter</fullName>
    </submittedName>
</protein>
<dbReference type="Pfam" id="PF07690">
    <property type="entry name" value="MFS_1"/>
    <property type="match status" value="1"/>
</dbReference>
<feature type="transmembrane region" description="Helical" evidence="6">
    <location>
        <begin position="250"/>
        <end position="271"/>
    </location>
</feature>
<feature type="transmembrane region" description="Helical" evidence="6">
    <location>
        <begin position="85"/>
        <end position="106"/>
    </location>
</feature>
<dbReference type="InterPro" id="IPR036259">
    <property type="entry name" value="MFS_trans_sf"/>
</dbReference>
<evidence type="ECO:0000256" key="5">
    <source>
        <dbReference type="ARBA" id="ARBA00023136"/>
    </source>
</evidence>
<dbReference type="InterPro" id="IPR020846">
    <property type="entry name" value="MFS_dom"/>
</dbReference>
<keyword evidence="9" id="KW-1185">Reference proteome</keyword>
<dbReference type="CDD" id="cd17324">
    <property type="entry name" value="MFS_NepI_like"/>
    <property type="match status" value="1"/>
</dbReference>
<feature type="transmembrane region" description="Helical" evidence="6">
    <location>
        <begin position="344"/>
        <end position="364"/>
    </location>
</feature>
<feature type="transmembrane region" description="Helical" evidence="6">
    <location>
        <begin position="310"/>
        <end position="338"/>
    </location>
</feature>
<reference evidence="8 9" key="1">
    <citation type="submission" date="2018-08" db="EMBL/GenBank/DDBJ databases">
        <title>Isolation, diversity and antifungal activity of Actinobacteria from cow dung.</title>
        <authorList>
            <person name="Ling L."/>
        </authorList>
    </citation>
    <scope>NUCLEOTIDE SEQUENCE [LARGE SCALE GENOMIC DNA]</scope>
    <source>
        <strain evidence="8 9">NEAU-LLE</strain>
    </source>
</reference>
<feature type="transmembrane region" description="Helical" evidence="6">
    <location>
        <begin position="277"/>
        <end position="298"/>
    </location>
</feature>
<evidence type="ECO:0000256" key="4">
    <source>
        <dbReference type="ARBA" id="ARBA00022989"/>
    </source>
</evidence>
<dbReference type="PANTHER" id="PTHR43124">
    <property type="entry name" value="PURINE EFFLUX PUMP PBUE"/>
    <property type="match status" value="1"/>
</dbReference>
<proteinExistence type="predicted"/>
<keyword evidence="3 6" id="KW-0812">Transmembrane</keyword>
<organism evidence="8 9">
    <name type="scientific">Microbacterium bovistercoris</name>
    <dbReference type="NCBI Taxonomy" id="2293570"/>
    <lineage>
        <taxon>Bacteria</taxon>
        <taxon>Bacillati</taxon>
        <taxon>Actinomycetota</taxon>
        <taxon>Actinomycetes</taxon>
        <taxon>Micrococcales</taxon>
        <taxon>Microbacteriaceae</taxon>
        <taxon>Microbacterium</taxon>
    </lineage>
</organism>
<comment type="caution">
    <text evidence="8">The sequence shown here is derived from an EMBL/GenBank/DDBJ whole genome shotgun (WGS) entry which is preliminary data.</text>
</comment>
<dbReference type="SUPFAM" id="SSF103473">
    <property type="entry name" value="MFS general substrate transporter"/>
    <property type="match status" value="1"/>
</dbReference>
<dbReference type="Gene3D" id="1.20.1250.20">
    <property type="entry name" value="MFS general substrate transporter like domains"/>
    <property type="match status" value="2"/>
</dbReference>
<comment type="subcellular location">
    <subcellularLocation>
        <location evidence="1">Cell membrane</location>
        <topology evidence="1">Multi-pass membrane protein</topology>
    </subcellularLocation>
</comment>
<feature type="domain" description="Major facilitator superfamily (MFS) profile" evidence="7">
    <location>
        <begin position="1"/>
        <end position="368"/>
    </location>
</feature>
<dbReference type="PANTHER" id="PTHR43124:SF10">
    <property type="entry name" value="PURINE EFFLUX PUMP PBUE"/>
    <property type="match status" value="1"/>
</dbReference>
<dbReference type="EMBL" id="QUAB01000040">
    <property type="protein sequence ID" value="REJ05735.1"/>
    <property type="molecule type" value="Genomic_DNA"/>
</dbReference>
<dbReference type="Proteomes" id="UP000262172">
    <property type="component" value="Unassembled WGS sequence"/>
</dbReference>
<dbReference type="AlphaFoldDB" id="A0A371NTV5"/>
<feature type="transmembrane region" description="Helical" evidence="6">
    <location>
        <begin position="55"/>
        <end position="79"/>
    </location>
</feature>
<feature type="transmembrane region" description="Helical" evidence="6">
    <location>
        <begin position="185"/>
        <end position="210"/>
    </location>
</feature>